<reference evidence="2" key="1">
    <citation type="submission" date="2019-10" db="EMBL/GenBank/DDBJ databases">
        <title>Draft genome sequece of Microseira wollei NIES-4236.</title>
        <authorList>
            <person name="Yamaguchi H."/>
            <person name="Suzuki S."/>
            <person name="Kawachi M."/>
        </authorList>
    </citation>
    <scope>NUCLEOTIDE SEQUENCE</scope>
    <source>
        <strain evidence="2">NIES-4236</strain>
    </source>
</reference>
<evidence type="ECO:0000313" key="2">
    <source>
        <dbReference type="EMBL" id="GET39505.1"/>
    </source>
</evidence>
<protein>
    <recommendedName>
        <fullName evidence="1">CopG-like ribbon-helix-helix domain-containing protein</fullName>
    </recommendedName>
</protein>
<dbReference type="Proteomes" id="UP001050975">
    <property type="component" value="Unassembled WGS sequence"/>
</dbReference>
<organism evidence="2 3">
    <name type="scientific">Microseira wollei NIES-4236</name>
    <dbReference type="NCBI Taxonomy" id="2530354"/>
    <lineage>
        <taxon>Bacteria</taxon>
        <taxon>Bacillati</taxon>
        <taxon>Cyanobacteriota</taxon>
        <taxon>Cyanophyceae</taxon>
        <taxon>Oscillatoriophycideae</taxon>
        <taxon>Aerosakkonematales</taxon>
        <taxon>Aerosakkonemataceae</taxon>
        <taxon>Microseira</taxon>
    </lineage>
</organism>
<dbReference type="InterPro" id="IPR013321">
    <property type="entry name" value="Arc_rbn_hlx_hlx"/>
</dbReference>
<feature type="domain" description="CopG-like ribbon-helix-helix" evidence="1">
    <location>
        <begin position="2"/>
        <end position="44"/>
    </location>
</feature>
<accession>A0AAV3XHA5</accession>
<dbReference type="RefSeq" id="WP_226584890.1">
    <property type="nucleotide sequence ID" value="NZ_BLAY01000067.1"/>
</dbReference>
<comment type="caution">
    <text evidence="2">The sequence shown here is derived from an EMBL/GenBank/DDBJ whole genome shotgun (WGS) entry which is preliminary data.</text>
</comment>
<dbReference type="GO" id="GO:0006355">
    <property type="term" value="P:regulation of DNA-templated transcription"/>
    <property type="evidence" value="ECO:0007669"/>
    <property type="project" value="InterPro"/>
</dbReference>
<name>A0AAV3XHA5_9CYAN</name>
<evidence type="ECO:0000259" key="1">
    <source>
        <dbReference type="Pfam" id="PF07878"/>
    </source>
</evidence>
<proteinExistence type="predicted"/>
<dbReference type="EMBL" id="BLAY01000067">
    <property type="protein sequence ID" value="GET39505.1"/>
    <property type="molecule type" value="Genomic_DNA"/>
</dbReference>
<dbReference type="Pfam" id="PF07878">
    <property type="entry name" value="RHH_5"/>
    <property type="match status" value="1"/>
</dbReference>
<gene>
    <name evidence="2" type="ORF">MiSe_42740</name>
</gene>
<dbReference type="Gene3D" id="1.10.1220.10">
    <property type="entry name" value="Met repressor-like"/>
    <property type="match status" value="1"/>
</dbReference>
<evidence type="ECO:0000313" key="3">
    <source>
        <dbReference type="Proteomes" id="UP001050975"/>
    </source>
</evidence>
<dbReference type="AlphaFoldDB" id="A0AAV3XHA5"/>
<keyword evidence="3" id="KW-1185">Reference proteome</keyword>
<dbReference type="InterPro" id="IPR012869">
    <property type="entry name" value="RHH_5"/>
</dbReference>
<sequence length="61" mass="6778">MSKRVYVTLPDSVYEALERWADKQGRPTANLAGFLIEVAVLEAQKTGEIPPQQKKPPEGPK</sequence>